<feature type="compositionally biased region" description="Polar residues" evidence="1">
    <location>
        <begin position="18"/>
        <end position="39"/>
    </location>
</feature>
<keyword evidence="2" id="KW-0812">Transmembrane</keyword>
<feature type="compositionally biased region" description="Polar residues" evidence="1">
    <location>
        <begin position="77"/>
        <end position="102"/>
    </location>
</feature>
<evidence type="ECO:0000259" key="3">
    <source>
        <dbReference type="Pfam" id="PF03168"/>
    </source>
</evidence>
<feature type="region of interest" description="Disordered" evidence="1">
    <location>
        <begin position="1"/>
        <end position="143"/>
    </location>
</feature>
<dbReference type="InterPro" id="IPR004864">
    <property type="entry name" value="LEA_2"/>
</dbReference>
<evidence type="ECO:0000313" key="4">
    <source>
        <dbReference type="EMBL" id="KAF9964165.1"/>
    </source>
</evidence>
<gene>
    <name evidence="4" type="ORF">BGZ70_006832</name>
</gene>
<feature type="compositionally biased region" description="Polar residues" evidence="1">
    <location>
        <begin position="116"/>
        <end position="130"/>
    </location>
</feature>
<keyword evidence="2" id="KW-1133">Transmembrane helix</keyword>
<dbReference type="Proteomes" id="UP000738359">
    <property type="component" value="Unassembled WGS sequence"/>
</dbReference>
<name>A0A9P6M3H8_MORAP</name>
<dbReference type="EMBL" id="JAAAHY010000397">
    <property type="protein sequence ID" value="KAF9964165.1"/>
    <property type="molecule type" value="Genomic_DNA"/>
</dbReference>
<reference evidence="4" key="1">
    <citation type="journal article" date="2020" name="Fungal Divers.">
        <title>Resolving the Mortierellaceae phylogeny through synthesis of multi-gene phylogenetics and phylogenomics.</title>
        <authorList>
            <person name="Vandepol N."/>
            <person name="Liber J."/>
            <person name="Desiro A."/>
            <person name="Na H."/>
            <person name="Kennedy M."/>
            <person name="Barry K."/>
            <person name="Grigoriev I.V."/>
            <person name="Miller A.N."/>
            <person name="O'Donnell K."/>
            <person name="Stajich J.E."/>
            <person name="Bonito G."/>
        </authorList>
    </citation>
    <scope>NUCLEOTIDE SEQUENCE</scope>
    <source>
        <strain evidence="4">CK1249</strain>
    </source>
</reference>
<accession>A0A9P6M3H8</accession>
<dbReference type="SUPFAM" id="SSF117070">
    <property type="entry name" value="LEA14-like"/>
    <property type="match status" value="1"/>
</dbReference>
<keyword evidence="2" id="KW-0472">Membrane</keyword>
<organism evidence="4 5">
    <name type="scientific">Mortierella alpina</name>
    <name type="common">Oleaginous fungus</name>
    <name type="synonym">Mortierella renispora</name>
    <dbReference type="NCBI Taxonomy" id="64518"/>
    <lineage>
        <taxon>Eukaryota</taxon>
        <taxon>Fungi</taxon>
        <taxon>Fungi incertae sedis</taxon>
        <taxon>Mucoromycota</taxon>
        <taxon>Mortierellomycotina</taxon>
        <taxon>Mortierellomycetes</taxon>
        <taxon>Mortierellales</taxon>
        <taxon>Mortierellaceae</taxon>
        <taxon>Mortierella</taxon>
    </lineage>
</organism>
<sequence length="403" mass="44440">MSYYNASSPPVAPRSTKPVYSNTANSGNTFVAASPNYISSPFDDDPVPQHTNNHAYEKDPYSNPYNPDYMGSPYKPNDTQQRSNDYNQSSTHEHSLSPSFTEKNLAGSGSPGGQTYAMQHLSNNNHQNGPYDNNTNTNHHYNRDSYYQTDNPNYYNGYDEERLSLSNDTAPMRPHADMETSEGLTRGKSGVTRVKYGKEKSKYLKCLPCIRSTCGRVTCCCCLLLLLIIIVLAVVIVTMFKLPSVNYLGLQNPPDFKIAPGTTSFSVSMTANINVTNPNPLGFNFEAITATAYYPNYAPSIGGGNLTNVRFAKRSTTPLSFPIDAQYDSTQDVGHTVVQDILRRCGLLGDPKTQLTINYDLKLTIKIIGINISPTIKNQHVNFPCPDNIGELSPTGLIPGLRK</sequence>
<keyword evidence="5" id="KW-1185">Reference proteome</keyword>
<dbReference type="Gene3D" id="2.60.40.1820">
    <property type="match status" value="1"/>
</dbReference>
<comment type="caution">
    <text evidence="4">The sequence shown here is derived from an EMBL/GenBank/DDBJ whole genome shotgun (WGS) entry which is preliminary data.</text>
</comment>
<proteinExistence type="predicted"/>
<evidence type="ECO:0000256" key="1">
    <source>
        <dbReference type="SAM" id="MobiDB-lite"/>
    </source>
</evidence>
<feature type="transmembrane region" description="Helical" evidence="2">
    <location>
        <begin position="223"/>
        <end position="242"/>
    </location>
</feature>
<feature type="domain" description="Late embryogenesis abundant protein LEA-2 subgroup" evidence="3">
    <location>
        <begin position="273"/>
        <end position="369"/>
    </location>
</feature>
<dbReference type="OrthoDB" id="20273at2759"/>
<evidence type="ECO:0000313" key="5">
    <source>
        <dbReference type="Proteomes" id="UP000738359"/>
    </source>
</evidence>
<dbReference type="AlphaFoldDB" id="A0A9P6M3H8"/>
<evidence type="ECO:0000256" key="2">
    <source>
        <dbReference type="SAM" id="Phobius"/>
    </source>
</evidence>
<dbReference type="Pfam" id="PF03168">
    <property type="entry name" value="LEA_2"/>
    <property type="match status" value="1"/>
</dbReference>
<protein>
    <recommendedName>
        <fullName evidence="3">Late embryogenesis abundant protein LEA-2 subgroup domain-containing protein</fullName>
    </recommendedName>
</protein>